<feature type="region of interest" description="Disordered" evidence="1">
    <location>
        <begin position="1"/>
        <end position="43"/>
    </location>
</feature>
<gene>
    <name evidence="2" type="ORF">B0T16DRAFT_419697</name>
</gene>
<dbReference type="InterPro" id="IPR009003">
    <property type="entry name" value="Peptidase_S1_PA"/>
</dbReference>
<accession>A0AA39XW42</accession>
<sequence>MDWDNTSGTTPPSPRPWSQAGGSGSQQKSKRRQDGSSESDGPLGSFSVSNVKFRVVTPARPLPLASYPLGDNFKLLEDVFGYEFQRKARQLASEIGIPGFDDAELVSRVCAHDPLDTLPTVLITVREWTEASVCPWQAVVERLKKYVDGRVREHLAGVRDTLPYVSIEMVHVNLTRDKYLAPLDNDASYPSIVEHWPDIKDGVFGILEKYGTATAGRMVCIALFKLGFDPHHDNPRTVYIAMDYDSHEFTWPPVLQEVQSWLDRWPDFDLHAHMEHNVSMPLAGFPLLVRPGRISAEEMEAKKAQFNMQWDPELVLRTQVNAGDDIGAGTYLHTVGSNMLSNPGVGTLGCWLEIKVKGDGWKTVALTNYHVVRPSIPGFQLKKTTETSTDGKQTGTRTIPGPATQKSHLERADKHGVQLRDRSDSSPFMIESPSRLRLNHNVKLIRQSIKDLQSGENRDDPVTQEAITRLEACEKKWTSFYDTGKQVLGTIFLASGCLQRTATNNRLDWALILPSDKTRIGRNLLPAGNAWTAAGYSLNLLPAARDGKIMRPQDKTSVHNMKKGHRVYKLGASTTCSIGLFERLQPDVVVGEEQYMEGRGKPDGETEHGKLDLRSSEYMFFGEQVGAETLPFSRTGDSGSLVWNSVGQVVGVLFRGCNPQQVNGKKPGISFVTPIEDIFKSIKEVSNGEIEDIRLLS</sequence>
<feature type="compositionally biased region" description="Polar residues" evidence="1">
    <location>
        <begin position="1"/>
        <end position="10"/>
    </location>
</feature>
<reference evidence="2" key="1">
    <citation type="submission" date="2023-06" db="EMBL/GenBank/DDBJ databases">
        <title>Genome-scale phylogeny and comparative genomics of the fungal order Sordariales.</title>
        <authorList>
            <consortium name="Lawrence Berkeley National Laboratory"/>
            <person name="Hensen N."/>
            <person name="Bonometti L."/>
            <person name="Westerberg I."/>
            <person name="Brannstrom I.O."/>
            <person name="Guillou S."/>
            <person name="Cros-Aarteil S."/>
            <person name="Calhoun S."/>
            <person name="Haridas S."/>
            <person name="Kuo A."/>
            <person name="Mondo S."/>
            <person name="Pangilinan J."/>
            <person name="Riley R."/>
            <person name="Labutti K."/>
            <person name="Andreopoulos B."/>
            <person name="Lipzen A."/>
            <person name="Chen C."/>
            <person name="Yanf M."/>
            <person name="Daum C."/>
            <person name="Ng V."/>
            <person name="Clum A."/>
            <person name="Steindorff A."/>
            <person name="Ohm R."/>
            <person name="Martin F."/>
            <person name="Silar P."/>
            <person name="Natvig D."/>
            <person name="Lalanne C."/>
            <person name="Gautier V."/>
            <person name="Ament-Velasquez S.L."/>
            <person name="Kruys A."/>
            <person name="Hutchinson M.I."/>
            <person name="Powell A.J."/>
            <person name="Barry K."/>
            <person name="Miller A.N."/>
            <person name="Grigoriev I.V."/>
            <person name="Debuchy R."/>
            <person name="Gladieux P."/>
            <person name="Thoren M.H."/>
            <person name="Johannesson H."/>
        </authorList>
    </citation>
    <scope>NUCLEOTIDE SEQUENCE</scope>
    <source>
        <strain evidence="2">SMH2532-1</strain>
    </source>
</reference>
<evidence type="ECO:0000313" key="3">
    <source>
        <dbReference type="Proteomes" id="UP001174936"/>
    </source>
</evidence>
<name>A0AA39XW42_9PEZI</name>
<evidence type="ECO:0000313" key="2">
    <source>
        <dbReference type="EMBL" id="KAK0641354.1"/>
    </source>
</evidence>
<proteinExistence type="predicted"/>
<keyword evidence="3" id="KW-1185">Reference proteome</keyword>
<dbReference type="SUPFAM" id="SSF50494">
    <property type="entry name" value="Trypsin-like serine proteases"/>
    <property type="match status" value="1"/>
</dbReference>
<protein>
    <submittedName>
        <fullName evidence="2">Uncharacterized protein</fullName>
    </submittedName>
</protein>
<dbReference type="AlphaFoldDB" id="A0AA39XW42"/>
<evidence type="ECO:0000256" key="1">
    <source>
        <dbReference type="SAM" id="MobiDB-lite"/>
    </source>
</evidence>
<feature type="region of interest" description="Disordered" evidence="1">
    <location>
        <begin position="382"/>
        <end position="407"/>
    </location>
</feature>
<feature type="compositionally biased region" description="Polar residues" evidence="1">
    <location>
        <begin position="386"/>
        <end position="397"/>
    </location>
</feature>
<dbReference type="Proteomes" id="UP001174936">
    <property type="component" value="Unassembled WGS sequence"/>
</dbReference>
<organism evidence="2 3">
    <name type="scientific">Cercophora newfieldiana</name>
    <dbReference type="NCBI Taxonomy" id="92897"/>
    <lineage>
        <taxon>Eukaryota</taxon>
        <taxon>Fungi</taxon>
        <taxon>Dikarya</taxon>
        <taxon>Ascomycota</taxon>
        <taxon>Pezizomycotina</taxon>
        <taxon>Sordariomycetes</taxon>
        <taxon>Sordariomycetidae</taxon>
        <taxon>Sordariales</taxon>
        <taxon>Lasiosphaeriaceae</taxon>
        <taxon>Cercophora</taxon>
    </lineage>
</organism>
<comment type="caution">
    <text evidence="2">The sequence shown here is derived from an EMBL/GenBank/DDBJ whole genome shotgun (WGS) entry which is preliminary data.</text>
</comment>
<dbReference type="EMBL" id="JAULSV010000006">
    <property type="protein sequence ID" value="KAK0641354.1"/>
    <property type="molecule type" value="Genomic_DNA"/>
</dbReference>